<dbReference type="SUPFAM" id="SSF55729">
    <property type="entry name" value="Acyl-CoA N-acyltransferases (Nat)"/>
    <property type="match status" value="1"/>
</dbReference>
<keyword evidence="1" id="KW-0732">Signal</keyword>
<dbReference type="InterPro" id="IPR016181">
    <property type="entry name" value="Acyl_CoA_acyltransferase"/>
</dbReference>
<evidence type="ECO:0000313" key="3">
    <source>
        <dbReference type="EMBL" id="KAK0400723.1"/>
    </source>
</evidence>
<dbReference type="AlphaFoldDB" id="A0AA39H9I5"/>
<keyword evidence="4" id="KW-1185">Reference proteome</keyword>
<dbReference type="CDD" id="cd04301">
    <property type="entry name" value="NAT_SF"/>
    <property type="match status" value="1"/>
</dbReference>
<dbReference type="Pfam" id="PF18014">
    <property type="entry name" value="Acetyltransf_18"/>
    <property type="match status" value="1"/>
</dbReference>
<feature type="signal peptide" evidence="1">
    <location>
        <begin position="1"/>
        <end position="19"/>
    </location>
</feature>
<comment type="caution">
    <text evidence="3">The sequence shown here is derived from an EMBL/GenBank/DDBJ whole genome shotgun (WGS) entry which is preliminary data.</text>
</comment>
<dbReference type="Proteomes" id="UP001175271">
    <property type="component" value="Unassembled WGS sequence"/>
</dbReference>
<dbReference type="InterPro" id="IPR041496">
    <property type="entry name" value="YitH/HolE_GNAT"/>
</dbReference>
<dbReference type="PANTHER" id="PTHR47408">
    <property type="entry name" value="PROTEIN CBG01304-RELATED"/>
    <property type="match status" value="1"/>
</dbReference>
<name>A0AA39H9I5_9BILA</name>
<organism evidence="3 4">
    <name type="scientific">Steinernema hermaphroditum</name>
    <dbReference type="NCBI Taxonomy" id="289476"/>
    <lineage>
        <taxon>Eukaryota</taxon>
        <taxon>Metazoa</taxon>
        <taxon>Ecdysozoa</taxon>
        <taxon>Nematoda</taxon>
        <taxon>Chromadorea</taxon>
        <taxon>Rhabditida</taxon>
        <taxon>Tylenchina</taxon>
        <taxon>Panagrolaimomorpha</taxon>
        <taxon>Strongyloidoidea</taxon>
        <taxon>Steinernematidae</taxon>
        <taxon>Steinernema</taxon>
    </lineage>
</organism>
<proteinExistence type="predicted"/>
<dbReference type="PANTHER" id="PTHR47408:SF1">
    <property type="entry name" value="N-ACETYLTRANSFERASE DOMAIN-CONTAINING PROTEIN"/>
    <property type="match status" value="1"/>
</dbReference>
<accession>A0AA39H9I5</accession>
<protein>
    <recommendedName>
        <fullName evidence="2">YitH/HolE acetyltransferase (GNAT) domain-containing protein</fullName>
    </recommendedName>
</protein>
<evidence type="ECO:0000256" key="1">
    <source>
        <dbReference type="SAM" id="SignalP"/>
    </source>
</evidence>
<dbReference type="EMBL" id="JAUCMV010000004">
    <property type="protein sequence ID" value="KAK0400723.1"/>
    <property type="molecule type" value="Genomic_DNA"/>
</dbReference>
<sequence>MKALLLLFLVLIVVQEALMDNGIEEVVVKTEDLLGQIEKTLGLDKLLGSINSDVGWNMSFHDYQSFLTGYGPDNFKFLAVIDKATGKAVSCMYGTKLSREGGSPPVFSIGMYYTHPDYRTGGLGLGRRLFDEWANFANGGNRFLTSVPEMAEKYAERSGFDKSAPWQLMYMGAKAKDCDISQLFSDSTLTIVDFDGVAMEKLDEYDRCISGGIVRIHFLKKWLVQPEAYNKFAISPEGNIIGYCNARISHRNHVILGPFYAENAKIASTLLRRTLEEVPNFSQRTKLIAYGSSDNNNGLELFKKMVGGEVDTELYPRMFTNEVVHSQGDKVYSFADSDTSLN</sequence>
<evidence type="ECO:0000313" key="4">
    <source>
        <dbReference type="Proteomes" id="UP001175271"/>
    </source>
</evidence>
<dbReference type="Gene3D" id="3.40.630.90">
    <property type="match status" value="1"/>
</dbReference>
<evidence type="ECO:0000259" key="2">
    <source>
        <dbReference type="Pfam" id="PF18014"/>
    </source>
</evidence>
<feature type="chain" id="PRO_5041386580" description="YitH/HolE acetyltransferase (GNAT) domain-containing protein" evidence="1">
    <location>
        <begin position="20"/>
        <end position="342"/>
    </location>
</feature>
<gene>
    <name evidence="3" type="ORF">QR680_015420</name>
</gene>
<feature type="domain" description="YitH/HolE acetyltransferase (GNAT)" evidence="2">
    <location>
        <begin position="212"/>
        <end position="279"/>
    </location>
</feature>
<reference evidence="3" key="1">
    <citation type="submission" date="2023-06" db="EMBL/GenBank/DDBJ databases">
        <title>Genomic analysis of the entomopathogenic nematode Steinernema hermaphroditum.</title>
        <authorList>
            <person name="Schwarz E.M."/>
            <person name="Heppert J.K."/>
            <person name="Baniya A."/>
            <person name="Schwartz H.T."/>
            <person name="Tan C.-H."/>
            <person name="Antoshechkin I."/>
            <person name="Sternberg P.W."/>
            <person name="Goodrich-Blair H."/>
            <person name="Dillman A.R."/>
        </authorList>
    </citation>
    <scope>NUCLEOTIDE SEQUENCE</scope>
    <source>
        <strain evidence="3">PS9179</strain>
        <tissue evidence="3">Whole animal</tissue>
    </source>
</reference>